<dbReference type="SUPFAM" id="SSF53067">
    <property type="entry name" value="Actin-like ATPase domain"/>
    <property type="match status" value="1"/>
</dbReference>
<evidence type="ECO:0000256" key="2">
    <source>
        <dbReference type="SAM" id="MobiDB-lite"/>
    </source>
</evidence>
<evidence type="ECO:0000313" key="4">
    <source>
        <dbReference type="Proteomes" id="UP000670475"/>
    </source>
</evidence>
<dbReference type="PANTHER" id="PTHR18964">
    <property type="entry name" value="ROK (REPRESSOR, ORF, KINASE) FAMILY"/>
    <property type="match status" value="1"/>
</dbReference>
<evidence type="ECO:0000256" key="1">
    <source>
        <dbReference type="ARBA" id="ARBA00006479"/>
    </source>
</evidence>
<dbReference type="Proteomes" id="UP000670475">
    <property type="component" value="Unassembled WGS sequence"/>
</dbReference>
<dbReference type="Gene3D" id="1.10.10.10">
    <property type="entry name" value="Winged helix-like DNA-binding domain superfamily/Winged helix DNA-binding domain"/>
    <property type="match status" value="1"/>
</dbReference>
<comment type="caution">
    <text evidence="3">The sequence shown here is derived from an EMBL/GenBank/DDBJ whole genome shotgun (WGS) entry which is preliminary data.</text>
</comment>
<gene>
    <name evidence="3" type="ORF">JFN87_15645</name>
</gene>
<comment type="similarity">
    <text evidence="1">Belongs to the ROK (NagC/XylR) family.</text>
</comment>
<dbReference type="InterPro" id="IPR000600">
    <property type="entry name" value="ROK"/>
</dbReference>
<reference evidence="3" key="1">
    <citation type="submission" date="2021-03" db="EMBL/GenBank/DDBJ databases">
        <title>Whole genome sequence of Streptomyces bomunensis MMS17-BM035.</title>
        <authorList>
            <person name="Lee J.H."/>
        </authorList>
    </citation>
    <scope>NUCLEOTIDE SEQUENCE</scope>
    <source>
        <strain evidence="3">MMS17-BM035</strain>
    </source>
</reference>
<proteinExistence type="inferred from homology"/>
<dbReference type="InterPro" id="IPR036390">
    <property type="entry name" value="WH_DNA-bd_sf"/>
</dbReference>
<accession>A0A940MDK0</accession>
<dbReference type="PANTHER" id="PTHR18964:SF169">
    <property type="entry name" value="N-ACETYLMANNOSAMINE KINASE"/>
    <property type="match status" value="1"/>
</dbReference>
<evidence type="ECO:0000313" key="3">
    <source>
        <dbReference type="EMBL" id="MBP0458923.1"/>
    </source>
</evidence>
<dbReference type="Gene3D" id="3.30.420.40">
    <property type="match status" value="2"/>
</dbReference>
<protein>
    <submittedName>
        <fullName evidence="3">ROK family transcriptional regulator</fullName>
    </submittedName>
</protein>
<keyword evidence="4" id="KW-1185">Reference proteome</keyword>
<dbReference type="SUPFAM" id="SSF46785">
    <property type="entry name" value="Winged helix' DNA-binding domain"/>
    <property type="match status" value="1"/>
</dbReference>
<dbReference type="InterPro" id="IPR043129">
    <property type="entry name" value="ATPase_NBD"/>
</dbReference>
<dbReference type="Pfam" id="PF00480">
    <property type="entry name" value="ROK"/>
    <property type="match status" value="1"/>
</dbReference>
<dbReference type="EMBL" id="JAGIQL010000055">
    <property type="protein sequence ID" value="MBP0458923.1"/>
    <property type="molecule type" value="Genomic_DNA"/>
</dbReference>
<organism evidence="3 4">
    <name type="scientific">Streptomyces montanisoli</name>
    <dbReference type="NCBI Taxonomy" id="2798581"/>
    <lineage>
        <taxon>Bacteria</taxon>
        <taxon>Bacillati</taxon>
        <taxon>Actinomycetota</taxon>
        <taxon>Actinomycetes</taxon>
        <taxon>Kitasatosporales</taxon>
        <taxon>Streptomycetaceae</taxon>
        <taxon>Streptomyces</taxon>
    </lineage>
</organism>
<name>A0A940MDK0_9ACTN</name>
<feature type="region of interest" description="Disordered" evidence="2">
    <location>
        <begin position="1"/>
        <end position="21"/>
    </location>
</feature>
<sequence>MGGAEVTPATRPAGERPGPSRTVAWVSANEANRTRVLQLLYDVGPLSRADLAKHTGVTRTTIGSIVQPMLDSGVLVEGEPRSSGSVGGKPARPLWFSRDGQPIAAVHLMPGRVEAATVSPVGEVLATSSGTFPAGAPDGSAAVDLVVDCLRRVLPSDGRRALGVGIATGGMVDTDTGTIVEVSLAPALSGLPLAPLVSERLGLPVHIDHHPRAQALGDRWFGQARGVRSFASLYLADVLGVGLVLDGAVQRGRSGAGGEIGHSVVALDGEVCNCGRRGCWETVATGVWLRREAGRLGLPAAREMTPGRLTALAARRDPAAVELLDRYARNIAVGIVNLQHTLAPGLFLLHGDVVAGGETLRAAIERHVTGWVLPHPGGPPGIVLARDDDHATLLGAAGIVLSQSLGLVR</sequence>
<dbReference type="AlphaFoldDB" id="A0A940MDK0"/>
<dbReference type="InterPro" id="IPR036388">
    <property type="entry name" value="WH-like_DNA-bd_sf"/>
</dbReference>